<dbReference type="InterPro" id="IPR000477">
    <property type="entry name" value="RT_dom"/>
</dbReference>
<dbReference type="InterPro" id="IPR043128">
    <property type="entry name" value="Rev_trsase/Diguanyl_cyclase"/>
</dbReference>
<proteinExistence type="inferred from homology"/>
<sequence>MEVGGLTIMTLKAAETIPLNEEKPIQVLFSVRDHTEEAMDVKVITRPRELKTGLQITIDNPNGCIPLKPLAMVTTISDDAHVHQPVSNIIPDEEIEALLEKAEAASDESKEFLRSFLREFSDTFSCHENDIGEYKGEPVRLKLIPGAEAKKAWCRPRRVPYEQVPWLRGELKSLEDRRIIQKSSGSPYNSPITLVRKKNGKWRMVIDLRLVNTLIQDSKWPIPSLLGTLEGFSGAKVFSVLDFRAAFHHLLLHSDSRPLTAFSCLGAQWEYSRLPMGLKTSPSVFSKAIWETIPDRIRQYTSVYMDDCAISTPDEKSHRWVLRELFEAFREKGWKLTPGKCLFFVRKIEFLGFEVGDEGWSAKANSKEAIERFPTPKDKRSLKAFIGTCSFLSQLIPDLQRTMGPLHAVSGKKSVFRWESEQEEAFQAVKSAIASSVPLAFPDHSPKTRLILSTDASLVGWGGMLSQKSAAGIETPIGFCSGTFRNSQTRWSTYDKDQGFKLGRIDKDRLG</sequence>
<comment type="similarity">
    <text evidence="1">Belongs to the beta type-B retroviral polymerase family. HERV class-II K(HML-2) pol subfamily.</text>
</comment>
<evidence type="ECO:0000313" key="5">
    <source>
        <dbReference type="Proteomes" id="UP001158576"/>
    </source>
</evidence>
<protein>
    <recommendedName>
        <fullName evidence="2">ribonuclease H</fullName>
        <ecNumber evidence="2">3.1.26.4</ecNumber>
    </recommendedName>
</protein>
<evidence type="ECO:0000256" key="1">
    <source>
        <dbReference type="ARBA" id="ARBA00010879"/>
    </source>
</evidence>
<organism evidence="4 5">
    <name type="scientific">Oikopleura dioica</name>
    <name type="common">Tunicate</name>
    <dbReference type="NCBI Taxonomy" id="34765"/>
    <lineage>
        <taxon>Eukaryota</taxon>
        <taxon>Metazoa</taxon>
        <taxon>Chordata</taxon>
        <taxon>Tunicata</taxon>
        <taxon>Appendicularia</taxon>
        <taxon>Copelata</taxon>
        <taxon>Oikopleuridae</taxon>
        <taxon>Oikopleura</taxon>
    </lineage>
</organism>
<dbReference type="Gene3D" id="3.10.10.10">
    <property type="entry name" value="HIV Type 1 Reverse Transcriptase, subunit A, domain 1"/>
    <property type="match status" value="1"/>
</dbReference>
<evidence type="ECO:0000313" key="4">
    <source>
        <dbReference type="EMBL" id="CAG5108455.1"/>
    </source>
</evidence>
<feature type="domain" description="Reverse transcriptase" evidence="3">
    <location>
        <begin position="176"/>
        <end position="355"/>
    </location>
</feature>
<dbReference type="InterPro" id="IPR051320">
    <property type="entry name" value="Viral_Replic_Matur_Polypro"/>
</dbReference>
<dbReference type="Pfam" id="PF17919">
    <property type="entry name" value="RT_RNaseH_2"/>
    <property type="match status" value="1"/>
</dbReference>
<dbReference type="Gene3D" id="3.30.70.270">
    <property type="match status" value="2"/>
</dbReference>
<dbReference type="PANTHER" id="PTHR33064:SF37">
    <property type="entry name" value="RIBONUCLEASE H"/>
    <property type="match status" value="1"/>
</dbReference>
<dbReference type="PROSITE" id="PS50878">
    <property type="entry name" value="RT_POL"/>
    <property type="match status" value="1"/>
</dbReference>
<accession>A0ABN7T241</accession>
<gene>
    <name evidence="4" type="ORF">OKIOD_LOCUS12569</name>
</gene>
<dbReference type="Proteomes" id="UP001158576">
    <property type="component" value="Chromosome 1"/>
</dbReference>
<evidence type="ECO:0000256" key="2">
    <source>
        <dbReference type="ARBA" id="ARBA00012180"/>
    </source>
</evidence>
<dbReference type="CDD" id="cd01647">
    <property type="entry name" value="RT_LTR"/>
    <property type="match status" value="1"/>
</dbReference>
<evidence type="ECO:0000259" key="3">
    <source>
        <dbReference type="PROSITE" id="PS50878"/>
    </source>
</evidence>
<dbReference type="Pfam" id="PF00078">
    <property type="entry name" value="RVT_1"/>
    <property type="match status" value="1"/>
</dbReference>
<dbReference type="SUPFAM" id="SSF56672">
    <property type="entry name" value="DNA/RNA polymerases"/>
    <property type="match status" value="1"/>
</dbReference>
<keyword evidence="5" id="KW-1185">Reference proteome</keyword>
<dbReference type="InterPro" id="IPR043502">
    <property type="entry name" value="DNA/RNA_pol_sf"/>
</dbReference>
<name>A0ABN7T241_OIKDI</name>
<dbReference type="PANTHER" id="PTHR33064">
    <property type="entry name" value="POL PROTEIN"/>
    <property type="match status" value="1"/>
</dbReference>
<reference evidence="4 5" key="1">
    <citation type="submission" date="2021-04" db="EMBL/GenBank/DDBJ databases">
        <authorList>
            <person name="Bliznina A."/>
        </authorList>
    </citation>
    <scope>NUCLEOTIDE SEQUENCE [LARGE SCALE GENOMIC DNA]</scope>
</reference>
<dbReference type="EC" id="3.1.26.4" evidence="2"/>
<dbReference type="InterPro" id="IPR041577">
    <property type="entry name" value="RT_RNaseH_2"/>
</dbReference>
<dbReference type="EMBL" id="OU015566">
    <property type="protein sequence ID" value="CAG5108455.1"/>
    <property type="molecule type" value="Genomic_DNA"/>
</dbReference>